<evidence type="ECO:0000256" key="6">
    <source>
        <dbReference type="ARBA" id="ARBA00023136"/>
    </source>
</evidence>
<keyword evidence="5 7" id="KW-1133">Transmembrane helix</keyword>
<feature type="transmembrane region" description="Helical" evidence="7">
    <location>
        <begin position="299"/>
        <end position="325"/>
    </location>
</feature>
<feature type="transmembrane region" description="Helical" evidence="7">
    <location>
        <begin position="126"/>
        <end position="145"/>
    </location>
</feature>
<evidence type="ECO:0000256" key="1">
    <source>
        <dbReference type="ARBA" id="ARBA00004141"/>
    </source>
</evidence>
<sequence>MPPLIDQDGSAAQPPSWRARLGRLMGPGLITGAADDDPSGIATYSQAGAQFGFGIGWTMLFTYPLMAAIQMISARIGRTTGQGIAANLRQHYSRWLVVVAVLLLLVANTVNIGADLGAMADATALVFGGPSLAYLILYAAFCVVAQTLIPFRRYIQVLKWLTLALLAYVATLFIVSVPWATALRDLLLPQISWDVEYFAIIVAVFGTTISPYLFFWQASEEAEEASPSAGGEALADPAEMGDAEIARIRFDTLGGMGLSNLVALAIIFTAAATLNPAGITNIQTSADAAEALRPLAGELASLIFALGIVGTGLLAVPVLAGSAAYALGEAFGWPVGLSRKPAAAKAFYGTILVATVVGIAITFAPVQPIAALYWAAVLNGVVAVPVMAVMMLICVRPDIMGRFAVRGPLRWAGWLATAMMALAVAGMAVTSL</sequence>
<feature type="transmembrane region" description="Helical" evidence="7">
    <location>
        <begin position="95"/>
        <end position="114"/>
    </location>
</feature>
<evidence type="ECO:0000313" key="8">
    <source>
        <dbReference type="EMBL" id="MFC3097808.1"/>
    </source>
</evidence>
<dbReference type="PANTHER" id="PTHR11706">
    <property type="entry name" value="SOLUTE CARRIER PROTEIN FAMILY 11 MEMBER"/>
    <property type="match status" value="1"/>
</dbReference>
<keyword evidence="4" id="KW-0769">Symport</keyword>
<feature type="transmembrane region" description="Helical" evidence="7">
    <location>
        <begin position="372"/>
        <end position="395"/>
    </location>
</feature>
<evidence type="ECO:0000313" key="9">
    <source>
        <dbReference type="Proteomes" id="UP001595456"/>
    </source>
</evidence>
<feature type="transmembrane region" description="Helical" evidence="7">
    <location>
        <begin position="346"/>
        <end position="366"/>
    </location>
</feature>
<feature type="transmembrane region" description="Helical" evidence="7">
    <location>
        <begin position="54"/>
        <end position="74"/>
    </location>
</feature>
<name>A0ABV7E575_9SPHN</name>
<comment type="caution">
    <text evidence="8">The sequence shown here is derived from an EMBL/GenBank/DDBJ whole genome shotgun (WGS) entry which is preliminary data.</text>
</comment>
<evidence type="ECO:0000256" key="5">
    <source>
        <dbReference type="ARBA" id="ARBA00022989"/>
    </source>
</evidence>
<evidence type="ECO:0000256" key="2">
    <source>
        <dbReference type="ARBA" id="ARBA00022448"/>
    </source>
</evidence>
<feature type="transmembrane region" description="Helical" evidence="7">
    <location>
        <begin position="157"/>
        <end position="177"/>
    </location>
</feature>
<evidence type="ECO:0000256" key="7">
    <source>
        <dbReference type="SAM" id="Phobius"/>
    </source>
</evidence>
<dbReference type="InterPro" id="IPR001046">
    <property type="entry name" value="NRAMP_fam"/>
</dbReference>
<organism evidence="8 9">
    <name type="scientific">Alteraurantiacibacter palmitatis</name>
    <dbReference type="NCBI Taxonomy" id="2054628"/>
    <lineage>
        <taxon>Bacteria</taxon>
        <taxon>Pseudomonadati</taxon>
        <taxon>Pseudomonadota</taxon>
        <taxon>Alphaproteobacteria</taxon>
        <taxon>Sphingomonadales</taxon>
        <taxon>Erythrobacteraceae</taxon>
        <taxon>Alteraurantiacibacter</taxon>
    </lineage>
</organism>
<protein>
    <submittedName>
        <fullName evidence="8">NRAMP family divalent metal transporter</fullName>
    </submittedName>
</protein>
<reference evidence="9" key="1">
    <citation type="journal article" date="2019" name="Int. J. Syst. Evol. Microbiol.">
        <title>The Global Catalogue of Microorganisms (GCM) 10K type strain sequencing project: providing services to taxonomists for standard genome sequencing and annotation.</title>
        <authorList>
            <consortium name="The Broad Institute Genomics Platform"/>
            <consortium name="The Broad Institute Genome Sequencing Center for Infectious Disease"/>
            <person name="Wu L."/>
            <person name="Ma J."/>
        </authorList>
    </citation>
    <scope>NUCLEOTIDE SEQUENCE [LARGE SCALE GENOMIC DNA]</scope>
    <source>
        <strain evidence="9">KCTC 52607</strain>
    </source>
</reference>
<dbReference type="Pfam" id="PF01566">
    <property type="entry name" value="Nramp"/>
    <property type="match status" value="1"/>
</dbReference>
<gene>
    <name evidence="8" type="ORF">ACFODU_08335</name>
</gene>
<feature type="transmembrane region" description="Helical" evidence="7">
    <location>
        <begin position="257"/>
        <end position="279"/>
    </location>
</feature>
<feature type="transmembrane region" description="Helical" evidence="7">
    <location>
        <begin position="407"/>
        <end position="429"/>
    </location>
</feature>
<dbReference type="PANTHER" id="PTHR11706:SF33">
    <property type="entry name" value="NATURAL RESISTANCE-ASSOCIATED MACROPHAGE PROTEIN 2"/>
    <property type="match status" value="1"/>
</dbReference>
<evidence type="ECO:0000256" key="3">
    <source>
        <dbReference type="ARBA" id="ARBA00022692"/>
    </source>
</evidence>
<evidence type="ECO:0000256" key="4">
    <source>
        <dbReference type="ARBA" id="ARBA00022847"/>
    </source>
</evidence>
<keyword evidence="6 7" id="KW-0472">Membrane</keyword>
<keyword evidence="3 7" id="KW-0812">Transmembrane</keyword>
<feature type="transmembrane region" description="Helical" evidence="7">
    <location>
        <begin position="197"/>
        <end position="216"/>
    </location>
</feature>
<keyword evidence="2" id="KW-0813">Transport</keyword>
<accession>A0ABV7E575</accession>
<dbReference type="RefSeq" id="WP_336926831.1">
    <property type="nucleotide sequence ID" value="NZ_JBANRO010000009.1"/>
</dbReference>
<keyword evidence="9" id="KW-1185">Reference proteome</keyword>
<dbReference type="Proteomes" id="UP001595456">
    <property type="component" value="Unassembled WGS sequence"/>
</dbReference>
<comment type="subcellular location">
    <subcellularLocation>
        <location evidence="1">Membrane</location>
        <topology evidence="1">Multi-pass membrane protein</topology>
    </subcellularLocation>
</comment>
<dbReference type="EMBL" id="JBHRST010000010">
    <property type="protein sequence ID" value="MFC3097808.1"/>
    <property type="molecule type" value="Genomic_DNA"/>
</dbReference>
<proteinExistence type="predicted"/>